<evidence type="ECO:0000256" key="3">
    <source>
        <dbReference type="ARBA" id="ARBA00022643"/>
    </source>
</evidence>
<dbReference type="EMBL" id="HBUF01037047">
    <property type="protein sequence ID" value="CAG6616819.1"/>
    <property type="molecule type" value="Transcribed_RNA"/>
</dbReference>
<dbReference type="EMBL" id="HBUF01377173">
    <property type="protein sequence ID" value="CAG6728794.1"/>
    <property type="molecule type" value="Transcribed_RNA"/>
</dbReference>
<dbReference type="GO" id="GO:0000049">
    <property type="term" value="F:tRNA binding"/>
    <property type="evidence" value="ECO:0007669"/>
    <property type="project" value="InterPro"/>
</dbReference>
<dbReference type="CDD" id="cd19871">
    <property type="entry name" value="DSRM_DUS2L"/>
    <property type="match status" value="1"/>
</dbReference>
<dbReference type="PANTHER" id="PTHR45936">
    <property type="entry name" value="TRNA-DIHYDROURIDINE(20) SYNTHASE [NAD(P)+]-LIKE"/>
    <property type="match status" value="1"/>
</dbReference>
<evidence type="ECO:0000256" key="4">
    <source>
        <dbReference type="ARBA" id="ARBA00022694"/>
    </source>
</evidence>
<dbReference type="InterPro" id="IPR044463">
    <property type="entry name" value="DUS2_DSRM"/>
</dbReference>
<dbReference type="PROSITE" id="PS01136">
    <property type="entry name" value="UPF0034"/>
    <property type="match status" value="1"/>
</dbReference>
<dbReference type="GO" id="GO:0005737">
    <property type="term" value="C:cytoplasm"/>
    <property type="evidence" value="ECO:0007669"/>
    <property type="project" value="TreeGrafter"/>
</dbReference>
<keyword evidence="6" id="KW-0732">Signal</keyword>
<keyword evidence="3" id="KW-0288">FMN</keyword>
<name>A0A8D8LUW7_9HEMI</name>
<dbReference type="InterPro" id="IPR052582">
    <property type="entry name" value="tRNA-DUS-like"/>
</dbReference>
<organism evidence="8">
    <name type="scientific">Cacopsylla melanoneura</name>
    <dbReference type="NCBI Taxonomy" id="428564"/>
    <lineage>
        <taxon>Eukaryota</taxon>
        <taxon>Metazoa</taxon>
        <taxon>Ecdysozoa</taxon>
        <taxon>Arthropoda</taxon>
        <taxon>Hexapoda</taxon>
        <taxon>Insecta</taxon>
        <taxon>Pterygota</taxon>
        <taxon>Neoptera</taxon>
        <taxon>Paraneoptera</taxon>
        <taxon>Hemiptera</taxon>
        <taxon>Sternorrhyncha</taxon>
        <taxon>Psylloidea</taxon>
        <taxon>Psyllidae</taxon>
        <taxon>Psyllinae</taxon>
        <taxon>Cacopsylla</taxon>
    </lineage>
</organism>
<dbReference type="GO" id="GO:0010468">
    <property type="term" value="P:regulation of gene expression"/>
    <property type="evidence" value="ECO:0007669"/>
    <property type="project" value="UniProtKB-ARBA"/>
</dbReference>
<dbReference type="Pfam" id="PF01207">
    <property type="entry name" value="Dus"/>
    <property type="match status" value="1"/>
</dbReference>
<dbReference type="Pfam" id="PF00035">
    <property type="entry name" value="dsrm"/>
    <property type="match status" value="1"/>
</dbReference>
<sequence length="477" mass="53373">MTKDTQRYCPLIKVLCLLGMANVNEATVDYSNKIILAPMVRMNTLPFRLLSLDHGVDLVYSEELVDHKLVKTERRVNDVLGTVDFVDPLDGQIVFRTCPREKNKIILQIGTASAERALEAAKKVEKDVAGIDINMGCPKQFSLAGGMGAALLSTPDVACDILTTLVNNLSIPVTCKVRVFTNENDTIALCKRLEACGIAAIGVHGRTKAERPRHANRVDMIRTLTQHLKIPVIANGGSKHIVDYPSILKFKAVTNASSVMIARAAQDNCSIFSPTTGVKDIHQLIKEYLKYCVDYDNSAPNSKYCVQSMLGSQQESPLGRKFLESQSLEKMCQLWGLGDYWLEKKAKYNTGGLRSRWEVTPAPPAKKARTQYSDMDASDVFSLNCAFLRNLYPVEKLPKTLLYAHCKFQHYDQPKYETTQNEKLFRSLLTVNGKQYTSQFWEKNKRNAEQGAAIVCLSALSFPEYSQTELRETGVLR</sequence>
<dbReference type="GO" id="GO:0050660">
    <property type="term" value="F:flavin adenine dinucleotide binding"/>
    <property type="evidence" value="ECO:0007669"/>
    <property type="project" value="InterPro"/>
</dbReference>
<dbReference type="InterPro" id="IPR035587">
    <property type="entry name" value="DUS-like_FMN-bd"/>
</dbReference>
<dbReference type="SUPFAM" id="SSF54768">
    <property type="entry name" value="dsRNA-binding domain-like"/>
    <property type="match status" value="1"/>
</dbReference>
<comment type="cofactor">
    <cofactor evidence="1">
        <name>FMN</name>
        <dbReference type="ChEBI" id="CHEBI:58210"/>
    </cofactor>
</comment>
<keyword evidence="5" id="KW-0560">Oxidoreductase</keyword>
<accession>A0A8D8LUW7</accession>
<dbReference type="AlphaFoldDB" id="A0A8D8LUW7"/>
<evidence type="ECO:0000259" key="7">
    <source>
        <dbReference type="SMART" id="SM00358"/>
    </source>
</evidence>
<dbReference type="EMBL" id="HBUF01037048">
    <property type="protein sequence ID" value="CAG6616820.1"/>
    <property type="molecule type" value="Transcribed_RNA"/>
</dbReference>
<evidence type="ECO:0000313" key="8">
    <source>
        <dbReference type="EMBL" id="CAG6616819.1"/>
    </source>
</evidence>
<evidence type="ECO:0000256" key="2">
    <source>
        <dbReference type="ARBA" id="ARBA00022630"/>
    </source>
</evidence>
<dbReference type="GO" id="GO:0017150">
    <property type="term" value="F:tRNA dihydrouridine synthase activity"/>
    <property type="evidence" value="ECO:0007669"/>
    <property type="project" value="InterPro"/>
</dbReference>
<dbReference type="EMBL" id="HBUF01377172">
    <property type="protein sequence ID" value="CAG6728793.1"/>
    <property type="molecule type" value="Transcribed_RNA"/>
</dbReference>
<evidence type="ECO:0000256" key="1">
    <source>
        <dbReference type="ARBA" id="ARBA00001917"/>
    </source>
</evidence>
<dbReference type="EMBL" id="HBUF01377174">
    <property type="protein sequence ID" value="CAG6728795.1"/>
    <property type="molecule type" value="Transcribed_RNA"/>
</dbReference>
<dbReference type="SUPFAM" id="SSF51395">
    <property type="entry name" value="FMN-linked oxidoreductases"/>
    <property type="match status" value="1"/>
</dbReference>
<feature type="signal peptide" evidence="6">
    <location>
        <begin position="1"/>
        <end position="26"/>
    </location>
</feature>
<evidence type="ECO:0000256" key="5">
    <source>
        <dbReference type="ARBA" id="ARBA00023002"/>
    </source>
</evidence>
<feature type="chain" id="PRO_5033670291" evidence="6">
    <location>
        <begin position="27"/>
        <end position="477"/>
    </location>
</feature>
<dbReference type="Gene3D" id="3.20.20.70">
    <property type="entry name" value="Aldolase class I"/>
    <property type="match status" value="1"/>
</dbReference>
<dbReference type="InterPro" id="IPR018517">
    <property type="entry name" value="tRNA_hU_synthase_CS"/>
</dbReference>
<feature type="domain" description="DRBM" evidence="7">
    <location>
        <begin position="398"/>
        <end position="461"/>
    </location>
</feature>
<evidence type="ECO:0000256" key="6">
    <source>
        <dbReference type="SAM" id="SignalP"/>
    </source>
</evidence>
<keyword evidence="2" id="KW-0285">Flavoprotein</keyword>
<reference evidence="8" key="1">
    <citation type="submission" date="2021-05" db="EMBL/GenBank/DDBJ databases">
        <authorList>
            <person name="Alioto T."/>
            <person name="Alioto T."/>
            <person name="Gomez Garrido J."/>
        </authorList>
    </citation>
    <scope>NUCLEOTIDE SEQUENCE</scope>
</reference>
<proteinExistence type="predicted"/>
<dbReference type="InterPro" id="IPR014720">
    <property type="entry name" value="dsRBD_dom"/>
</dbReference>
<keyword evidence="4" id="KW-0819">tRNA processing</keyword>
<dbReference type="Gene3D" id="3.30.160.20">
    <property type="match status" value="1"/>
</dbReference>
<dbReference type="CDD" id="cd02801">
    <property type="entry name" value="DUS_like_FMN"/>
    <property type="match status" value="1"/>
</dbReference>
<protein>
    <submittedName>
        <fullName evidence="8">tRNA-dihydrouridine(20) synthase [NAD(P)+]-like</fullName>
    </submittedName>
</protein>
<dbReference type="PANTHER" id="PTHR45936:SF1">
    <property type="entry name" value="TRNA-DIHYDROURIDINE(20) SYNTHASE [NAD(P)+]-LIKE"/>
    <property type="match status" value="1"/>
</dbReference>
<dbReference type="SMART" id="SM00358">
    <property type="entry name" value="DSRM"/>
    <property type="match status" value="1"/>
</dbReference>
<dbReference type="InterPro" id="IPR013785">
    <property type="entry name" value="Aldolase_TIM"/>
</dbReference>